<keyword evidence="2" id="KW-1185">Reference proteome</keyword>
<gene>
    <name evidence="1" type="ORF">X777_12067</name>
</gene>
<name>A0A026WZ67_OOCBI</name>
<dbReference type="AlphaFoldDB" id="A0A026WZ67"/>
<accession>A0A026WZ67</accession>
<sequence>MRRSANKPTCDIWIMRHKLRLRSKLACFEFNQEGMFNACDLYTLFVKNTSAPLGPTTIYAIYRYPIKCEWRMSGRTKRKKKMLNANRKKKIVDH</sequence>
<organism evidence="1 2">
    <name type="scientific">Ooceraea biroi</name>
    <name type="common">Clonal raider ant</name>
    <name type="synonym">Cerapachys biroi</name>
    <dbReference type="NCBI Taxonomy" id="2015173"/>
    <lineage>
        <taxon>Eukaryota</taxon>
        <taxon>Metazoa</taxon>
        <taxon>Ecdysozoa</taxon>
        <taxon>Arthropoda</taxon>
        <taxon>Hexapoda</taxon>
        <taxon>Insecta</taxon>
        <taxon>Pterygota</taxon>
        <taxon>Neoptera</taxon>
        <taxon>Endopterygota</taxon>
        <taxon>Hymenoptera</taxon>
        <taxon>Apocrita</taxon>
        <taxon>Aculeata</taxon>
        <taxon>Formicoidea</taxon>
        <taxon>Formicidae</taxon>
        <taxon>Dorylinae</taxon>
        <taxon>Ooceraea</taxon>
    </lineage>
</organism>
<protein>
    <submittedName>
        <fullName evidence="1">Uncharacterized protein</fullName>
    </submittedName>
</protein>
<proteinExistence type="predicted"/>
<reference evidence="1 2" key="1">
    <citation type="journal article" date="2014" name="Curr. Biol.">
        <title>The genome of the clonal raider ant Cerapachys biroi.</title>
        <authorList>
            <person name="Oxley P.R."/>
            <person name="Ji L."/>
            <person name="Fetter-Pruneda I."/>
            <person name="McKenzie S.K."/>
            <person name="Li C."/>
            <person name="Hu H."/>
            <person name="Zhang G."/>
            <person name="Kronauer D.J."/>
        </authorList>
    </citation>
    <scope>NUCLEOTIDE SEQUENCE [LARGE SCALE GENOMIC DNA]</scope>
</reference>
<dbReference type="EMBL" id="KK107061">
    <property type="protein sequence ID" value="EZA61360.1"/>
    <property type="molecule type" value="Genomic_DNA"/>
</dbReference>
<dbReference type="Proteomes" id="UP000053097">
    <property type="component" value="Unassembled WGS sequence"/>
</dbReference>
<evidence type="ECO:0000313" key="1">
    <source>
        <dbReference type="EMBL" id="EZA61360.1"/>
    </source>
</evidence>
<evidence type="ECO:0000313" key="2">
    <source>
        <dbReference type="Proteomes" id="UP000053097"/>
    </source>
</evidence>